<sequence length="96" mass="10755">MLDREATPADLEELREFVRTRRGVELYVEPETSATDTTAVAVAHDGEWIRRRVGAPSVARELASQLRIPAYDAAITGYPAAMRRYRRTDDGAQYTG</sequence>
<dbReference type="AlphaFoldDB" id="A0A5A7S6G3"/>
<proteinExistence type="predicted"/>
<organism evidence="1 2">
    <name type="scientific">Antrihabitans cavernicola</name>
    <dbReference type="NCBI Taxonomy" id="2495913"/>
    <lineage>
        <taxon>Bacteria</taxon>
        <taxon>Bacillati</taxon>
        <taxon>Actinomycetota</taxon>
        <taxon>Actinomycetes</taxon>
        <taxon>Mycobacteriales</taxon>
        <taxon>Nocardiaceae</taxon>
        <taxon>Antrihabitans</taxon>
    </lineage>
</organism>
<reference evidence="1 2" key="1">
    <citation type="submission" date="2019-07" db="EMBL/GenBank/DDBJ databases">
        <title>Rhodococcus cavernicolus sp. nov., isolated from a cave.</title>
        <authorList>
            <person name="Lee S.D."/>
        </authorList>
    </citation>
    <scope>NUCLEOTIDE SEQUENCE [LARGE SCALE GENOMIC DNA]</scope>
    <source>
        <strain evidence="1 2">C1-24</strain>
    </source>
</reference>
<dbReference type="OrthoDB" id="5192422at2"/>
<comment type="caution">
    <text evidence="1">The sequence shown here is derived from an EMBL/GenBank/DDBJ whole genome shotgun (WGS) entry which is preliminary data.</text>
</comment>
<dbReference type="Proteomes" id="UP000322244">
    <property type="component" value="Unassembled WGS sequence"/>
</dbReference>
<name>A0A5A7S6G3_9NOCA</name>
<accession>A0A5A7S6G3</accession>
<keyword evidence="2" id="KW-1185">Reference proteome</keyword>
<protein>
    <submittedName>
        <fullName evidence="1">Uncharacterized protein</fullName>
    </submittedName>
</protein>
<dbReference type="EMBL" id="VLNY01000028">
    <property type="protein sequence ID" value="KAA0016362.1"/>
    <property type="molecule type" value="Genomic_DNA"/>
</dbReference>
<evidence type="ECO:0000313" key="1">
    <source>
        <dbReference type="EMBL" id="KAA0016362.1"/>
    </source>
</evidence>
<gene>
    <name evidence="1" type="ORF">FOY51_26390</name>
</gene>
<evidence type="ECO:0000313" key="2">
    <source>
        <dbReference type="Proteomes" id="UP000322244"/>
    </source>
</evidence>